<gene>
    <name evidence="2" type="ORF">RZY48_004166</name>
</gene>
<evidence type="ECO:0000313" key="2">
    <source>
        <dbReference type="EMBL" id="ELN6934650.1"/>
    </source>
</evidence>
<dbReference type="AlphaFoldDB" id="A0AAI9CYD9"/>
<organism evidence="2 3">
    <name type="scientific">Vibrio navarrensis</name>
    <dbReference type="NCBI Taxonomy" id="29495"/>
    <lineage>
        <taxon>Bacteria</taxon>
        <taxon>Pseudomonadati</taxon>
        <taxon>Pseudomonadota</taxon>
        <taxon>Gammaproteobacteria</taxon>
        <taxon>Vibrionales</taxon>
        <taxon>Vibrionaceae</taxon>
        <taxon>Vibrio</taxon>
    </lineage>
</organism>
<proteinExistence type="predicted"/>
<sequence>MKSVLIFIFFLVSAPSLAKVDAEDEMFSILNEAISNLGERIEYCRNVAAENKPSKSTILYLRGKPESFFSSLAYLDYLAMEKCTLEEKKDLAYILLSIKNKSVRESTISLIESTEKLTFSSDYSQKAKFESLDKESKEFLLSSEFFSVPFDILELFEQVAEE</sequence>
<reference evidence="2" key="1">
    <citation type="submission" date="2023-10" db="EMBL/GenBank/DDBJ databases">
        <authorList>
            <consortium name="PulseNet: The National Subtyping Network for Foodborne Disease Surveillance"/>
        </authorList>
    </citation>
    <scope>NUCLEOTIDE SEQUENCE</scope>
    <source>
        <strain evidence="2">PNUSAV004886</strain>
    </source>
</reference>
<keyword evidence="1" id="KW-0732">Signal</keyword>
<comment type="caution">
    <text evidence="2">The sequence shown here is derived from an EMBL/GenBank/DDBJ whole genome shotgun (WGS) entry which is preliminary data.</text>
</comment>
<name>A0AAI9CYD9_9VIBR</name>
<protein>
    <submittedName>
        <fullName evidence="2">Uncharacterized protein</fullName>
    </submittedName>
</protein>
<accession>A0AAI9CYD9</accession>
<evidence type="ECO:0000313" key="3">
    <source>
        <dbReference type="Proteomes" id="UP001253463"/>
    </source>
</evidence>
<evidence type="ECO:0000256" key="1">
    <source>
        <dbReference type="SAM" id="SignalP"/>
    </source>
</evidence>
<dbReference type="EMBL" id="ABNSCA010000039">
    <property type="protein sequence ID" value="ELN6934650.1"/>
    <property type="molecule type" value="Genomic_DNA"/>
</dbReference>
<feature type="chain" id="PRO_5042480319" evidence="1">
    <location>
        <begin position="19"/>
        <end position="162"/>
    </location>
</feature>
<dbReference type="RefSeq" id="WP_039438269.1">
    <property type="nucleotide sequence ID" value="NZ_CAWPVW010000100.1"/>
</dbReference>
<dbReference type="Proteomes" id="UP001253463">
    <property type="component" value="Unassembled WGS sequence"/>
</dbReference>
<feature type="signal peptide" evidence="1">
    <location>
        <begin position="1"/>
        <end position="18"/>
    </location>
</feature>